<feature type="compositionally biased region" description="Polar residues" evidence="6">
    <location>
        <begin position="63"/>
        <end position="72"/>
    </location>
</feature>
<evidence type="ECO:0000256" key="6">
    <source>
        <dbReference type="SAM" id="MobiDB-lite"/>
    </source>
</evidence>
<accession>A0A1R2BPZ0</accession>
<dbReference type="SMART" id="SM00446">
    <property type="entry name" value="LRRcap"/>
    <property type="match status" value="1"/>
</dbReference>
<keyword evidence="5" id="KW-0677">Repeat</keyword>
<gene>
    <name evidence="8" type="ORF">SteCoe_21325</name>
</gene>
<proteinExistence type="predicted"/>
<dbReference type="PROSITE" id="PS51450">
    <property type="entry name" value="LRR"/>
    <property type="match status" value="1"/>
</dbReference>
<organism evidence="8 9">
    <name type="scientific">Stentor coeruleus</name>
    <dbReference type="NCBI Taxonomy" id="5963"/>
    <lineage>
        <taxon>Eukaryota</taxon>
        <taxon>Sar</taxon>
        <taxon>Alveolata</taxon>
        <taxon>Ciliophora</taxon>
        <taxon>Postciliodesmatophora</taxon>
        <taxon>Heterotrichea</taxon>
        <taxon>Heterotrichida</taxon>
        <taxon>Stentoridae</taxon>
        <taxon>Stentor</taxon>
    </lineage>
</organism>
<evidence type="ECO:0000256" key="3">
    <source>
        <dbReference type="ARBA" id="ARBA00022490"/>
    </source>
</evidence>
<evidence type="ECO:0000256" key="5">
    <source>
        <dbReference type="ARBA" id="ARBA00022737"/>
    </source>
</evidence>
<dbReference type="InterPro" id="IPR001611">
    <property type="entry name" value="Leu-rich_rpt"/>
</dbReference>
<dbReference type="PANTHER" id="PTHR46545">
    <property type="entry name" value="LEUCINE-RICH REPEAT-CONTAINING PROTEIN 51"/>
    <property type="match status" value="1"/>
</dbReference>
<comment type="subcellular location">
    <subcellularLocation>
        <location evidence="1">Cytoplasm</location>
    </subcellularLocation>
</comment>
<evidence type="ECO:0000313" key="8">
    <source>
        <dbReference type="EMBL" id="OMJ78797.1"/>
    </source>
</evidence>
<evidence type="ECO:0000259" key="7">
    <source>
        <dbReference type="SMART" id="SM00446"/>
    </source>
</evidence>
<sequence>MQVTENKKKVIIVKEQVLDGKPVDFSYKNLHSLKDVIITEPRSGERLPIPQEESTEEKKDSSVPGNPNFTKNGESEEGEEESPKKTQQLEPFKPPQQAAVFKILQEHTTSKTAANSMPGHADENQASAVKKARVSYQTTSIMLSYNTIPDLIGLCDILSKVVKDYRNLKWIDLSYNHLTVLYTELCELPNLMSLYLHSNYVSDMKEIIKIQESPVKSLTLYGNAIDQLPSYRMYVITLLPQIKRLDSVLITKLEKDNSMVFAKRINVKKLPFVINPPVPVVPKDNNAEEEGGEEEKNN</sequence>
<dbReference type="InterPro" id="IPR032675">
    <property type="entry name" value="LRR_dom_sf"/>
</dbReference>
<dbReference type="InterPro" id="IPR003603">
    <property type="entry name" value="U2A'_phosphoprotein32A_C"/>
</dbReference>
<keyword evidence="4" id="KW-0433">Leucine-rich repeat</keyword>
<dbReference type="OrthoDB" id="676979at2759"/>
<evidence type="ECO:0000256" key="2">
    <source>
        <dbReference type="ARBA" id="ARBA00014223"/>
    </source>
</evidence>
<name>A0A1R2BPZ0_9CILI</name>
<comment type="caution">
    <text evidence="8">The sequence shown here is derived from an EMBL/GenBank/DDBJ whole genome shotgun (WGS) entry which is preliminary data.</text>
</comment>
<evidence type="ECO:0000256" key="4">
    <source>
        <dbReference type="ARBA" id="ARBA00022614"/>
    </source>
</evidence>
<feature type="region of interest" description="Disordered" evidence="6">
    <location>
        <begin position="41"/>
        <end position="92"/>
    </location>
</feature>
<dbReference type="PANTHER" id="PTHR46545:SF1">
    <property type="entry name" value="LEUCINE-RICH REPEAT-CONTAINING PROTEIN 51"/>
    <property type="match status" value="1"/>
</dbReference>
<dbReference type="GO" id="GO:0005737">
    <property type="term" value="C:cytoplasm"/>
    <property type="evidence" value="ECO:0007669"/>
    <property type="project" value="UniProtKB-SubCell"/>
</dbReference>
<evidence type="ECO:0000256" key="1">
    <source>
        <dbReference type="ARBA" id="ARBA00004496"/>
    </source>
</evidence>
<protein>
    <recommendedName>
        <fullName evidence="2">Leucine-rich repeat-containing protein 51</fullName>
    </recommendedName>
</protein>
<keyword evidence="3" id="KW-0963">Cytoplasm</keyword>
<evidence type="ECO:0000313" key="9">
    <source>
        <dbReference type="Proteomes" id="UP000187209"/>
    </source>
</evidence>
<dbReference type="Proteomes" id="UP000187209">
    <property type="component" value="Unassembled WGS sequence"/>
</dbReference>
<reference evidence="8 9" key="1">
    <citation type="submission" date="2016-11" db="EMBL/GenBank/DDBJ databases">
        <title>The macronuclear genome of Stentor coeruleus: a giant cell with tiny introns.</title>
        <authorList>
            <person name="Slabodnick M."/>
            <person name="Ruby J.G."/>
            <person name="Reiff S.B."/>
            <person name="Swart E.C."/>
            <person name="Gosai S."/>
            <person name="Prabakaran S."/>
            <person name="Witkowska E."/>
            <person name="Larue G.E."/>
            <person name="Fisher S."/>
            <person name="Freeman R.M."/>
            <person name="Gunawardena J."/>
            <person name="Chu W."/>
            <person name="Stover N.A."/>
            <person name="Gregory B.D."/>
            <person name="Nowacki M."/>
            <person name="Derisi J."/>
            <person name="Roy S.W."/>
            <person name="Marshall W.F."/>
            <person name="Sood P."/>
        </authorList>
    </citation>
    <scope>NUCLEOTIDE SEQUENCE [LARGE SCALE GENOMIC DNA]</scope>
    <source>
        <strain evidence="8">WM001</strain>
    </source>
</reference>
<dbReference type="AlphaFoldDB" id="A0A1R2BPZ0"/>
<dbReference type="Gene3D" id="3.80.10.10">
    <property type="entry name" value="Ribonuclease Inhibitor"/>
    <property type="match status" value="1"/>
</dbReference>
<keyword evidence="9" id="KW-1185">Reference proteome</keyword>
<dbReference type="SUPFAM" id="SSF52058">
    <property type="entry name" value="L domain-like"/>
    <property type="match status" value="1"/>
</dbReference>
<feature type="domain" description="U2A'/phosphoprotein 32 family A C-terminal" evidence="7">
    <location>
        <begin position="228"/>
        <end position="246"/>
    </location>
</feature>
<dbReference type="EMBL" id="MPUH01000503">
    <property type="protein sequence ID" value="OMJ78797.1"/>
    <property type="molecule type" value="Genomic_DNA"/>
</dbReference>